<evidence type="ECO:0000313" key="1">
    <source>
        <dbReference type="EMBL" id="UEX90274.1"/>
    </source>
</evidence>
<keyword evidence="2" id="KW-1185">Reference proteome</keyword>
<protein>
    <submittedName>
        <fullName evidence="1">Uncharacterized protein</fullName>
    </submittedName>
</protein>
<proteinExistence type="predicted"/>
<organism evidence="1 2">
    <name type="scientific">Staphylococcus ratti</name>
    <dbReference type="NCBI Taxonomy" id="2892440"/>
    <lineage>
        <taxon>Bacteria</taxon>
        <taxon>Bacillati</taxon>
        <taxon>Bacillota</taxon>
        <taxon>Bacilli</taxon>
        <taxon>Bacillales</taxon>
        <taxon>Staphylococcaceae</taxon>
        <taxon>Staphylococcus</taxon>
    </lineage>
</organism>
<name>A0ABY3PDG0_9STAP</name>
<dbReference type="RefSeq" id="WP_229292770.1">
    <property type="nucleotide sequence ID" value="NZ_CP086654.1"/>
</dbReference>
<accession>A0ABY3PDG0</accession>
<reference evidence="1 2" key="1">
    <citation type="journal article" date="2022" name="Pathogens">
        <title>Staphylococcus ratti sp. nov. Isolated from a Lab Rat.</title>
        <authorList>
            <person name="Kovarovic V."/>
            <person name="Sedlacek I."/>
            <person name="Petras P."/>
            <person name="Kralova S."/>
            <person name="Maslanova I."/>
            <person name="Svec P."/>
            <person name="Neumann-Schaal M."/>
            <person name="Botka T."/>
            <person name="Gelbicova T."/>
            <person name="Stankova E."/>
            <person name="Doskar J."/>
            <person name="Pantucek R."/>
        </authorList>
    </citation>
    <scope>NUCLEOTIDE SEQUENCE [LARGE SCALE GENOMIC DNA]</scope>
    <source>
        <strain evidence="1 2">CCM 9025</strain>
    </source>
</reference>
<dbReference type="EMBL" id="CP086654">
    <property type="protein sequence ID" value="UEX90274.1"/>
    <property type="molecule type" value="Genomic_DNA"/>
</dbReference>
<gene>
    <name evidence="1" type="ORF">LN051_00960</name>
</gene>
<dbReference type="Proteomes" id="UP001197626">
    <property type="component" value="Chromosome"/>
</dbReference>
<sequence>MGLESYYDDIIHYSLTLNILKKKAYYLIITKTIAPNAIDHRDERMKALDSEEDQCIDKIIASQAAFFAEFEAYAKGDWTKAAKGEMTAVQKALEAIK</sequence>
<evidence type="ECO:0000313" key="2">
    <source>
        <dbReference type="Proteomes" id="UP001197626"/>
    </source>
</evidence>